<proteinExistence type="predicted"/>
<reference evidence="1" key="1">
    <citation type="submission" date="2020-05" db="EMBL/GenBank/DDBJ databases">
        <authorList>
            <person name="Zhu T."/>
            <person name="Keshari N."/>
            <person name="Lu X."/>
        </authorList>
    </citation>
    <scope>NUCLEOTIDE SEQUENCE</scope>
    <source>
        <strain evidence="1">NK1-12</strain>
    </source>
</reference>
<organism evidence="1">
    <name type="scientific">Leptolyngbya sp. NK1-12</name>
    <dbReference type="NCBI Taxonomy" id="2547451"/>
    <lineage>
        <taxon>Bacteria</taxon>
        <taxon>Bacillati</taxon>
        <taxon>Cyanobacteriota</taxon>
        <taxon>Cyanophyceae</taxon>
        <taxon>Leptolyngbyales</taxon>
        <taxon>Leptolyngbyaceae</taxon>
        <taxon>Leptolyngbya group</taxon>
        <taxon>Leptolyngbya</taxon>
    </lineage>
</organism>
<dbReference type="AlphaFoldDB" id="A0AA96WGP1"/>
<gene>
    <name evidence="1" type="ORF">HJG54_20160</name>
</gene>
<evidence type="ECO:0000313" key="1">
    <source>
        <dbReference type="EMBL" id="WNZ24934.1"/>
    </source>
</evidence>
<sequence>MTILVGLLFMGSTVAISLVAQDYFLGELVEPINPHINHINQSPAV</sequence>
<accession>A0AA96WGP1</accession>
<protein>
    <submittedName>
        <fullName evidence="1">Uncharacterized protein</fullName>
    </submittedName>
</protein>
<dbReference type="RefSeq" id="WP_316430960.1">
    <property type="nucleotide sequence ID" value="NZ_CP053586.1"/>
</dbReference>
<name>A0AA96WGP1_9CYAN</name>
<dbReference type="EMBL" id="CP053586">
    <property type="protein sequence ID" value="WNZ24934.1"/>
    <property type="molecule type" value="Genomic_DNA"/>
</dbReference>